<name>B3NTB2_DROER</name>
<dbReference type="OrthoDB" id="7848660at2759"/>
<gene>
    <name evidence="2" type="primary">Dere\GG18140</name>
    <name evidence="2" type="synonym">dere_GLEANR_3005</name>
    <name evidence="2" type="synonym">GG18140</name>
    <name evidence="2" type="ORF">Dere_GG18140</name>
</gene>
<dbReference type="AlphaFoldDB" id="B3NTB2"/>
<evidence type="ECO:0000313" key="3">
    <source>
        <dbReference type="Proteomes" id="UP000008711"/>
    </source>
</evidence>
<feature type="transmembrane region" description="Helical" evidence="1">
    <location>
        <begin position="87"/>
        <end position="106"/>
    </location>
</feature>
<keyword evidence="1" id="KW-0472">Membrane</keyword>
<keyword evidence="1" id="KW-1133">Transmembrane helix</keyword>
<reference evidence="2 3" key="2">
    <citation type="journal article" date="2008" name="Bioinformatics">
        <title>Assembly reconciliation.</title>
        <authorList>
            <person name="Zimin A.V."/>
            <person name="Smith D.R."/>
            <person name="Sutton G."/>
            <person name="Yorke J.A."/>
        </authorList>
    </citation>
    <scope>NUCLEOTIDE SEQUENCE [LARGE SCALE GENOMIC DNA]</scope>
    <source>
        <strain evidence="2 3">TSC#14021-0224.01</strain>
    </source>
</reference>
<evidence type="ECO:0000313" key="2">
    <source>
        <dbReference type="EMBL" id="EDV46563.1"/>
    </source>
</evidence>
<dbReference type="PhylomeDB" id="B3NTB2"/>
<keyword evidence="3" id="KW-1185">Reference proteome</keyword>
<accession>B3NTB2</accession>
<evidence type="ECO:0000256" key="1">
    <source>
        <dbReference type="SAM" id="Phobius"/>
    </source>
</evidence>
<protein>
    <submittedName>
        <fullName evidence="2">Uncharacterized protein</fullName>
    </submittedName>
</protein>
<keyword evidence="1" id="KW-0812">Transmembrane</keyword>
<proteinExistence type="predicted"/>
<sequence length="263" mass="30928">MYRYNKRNMSLELLRDLYESWLILAMGMLVRWNRWRPLSNAIISPLDPKPYAIGDNERWADVYFECGLLLAILQYRPLWVRRCRHRVRLLMLLSEIVLLLQLVHWIDCQPWQSFLGIVEELFLALGRGQWGSSFLRCPAEVRTLLLRGYVFDVFRLLSSFGIFSVALNSTAGEWRVSLDFLLIGCLPKSSVRRRCLYVDYKKRDFERRCNGLPPNPPPELLIYKRMCCLCLQQLKSAPMAPEIRKEQCHSYLSILFTAANAFK</sequence>
<dbReference type="EMBL" id="CH954180">
    <property type="protein sequence ID" value="EDV46563.1"/>
    <property type="molecule type" value="Genomic_DNA"/>
</dbReference>
<dbReference type="KEGG" id="der:6550287"/>
<organism evidence="2 3">
    <name type="scientific">Drosophila erecta</name>
    <name type="common">Fruit fly</name>
    <dbReference type="NCBI Taxonomy" id="7220"/>
    <lineage>
        <taxon>Eukaryota</taxon>
        <taxon>Metazoa</taxon>
        <taxon>Ecdysozoa</taxon>
        <taxon>Arthropoda</taxon>
        <taxon>Hexapoda</taxon>
        <taxon>Insecta</taxon>
        <taxon>Pterygota</taxon>
        <taxon>Neoptera</taxon>
        <taxon>Endopterygota</taxon>
        <taxon>Diptera</taxon>
        <taxon>Brachycera</taxon>
        <taxon>Muscomorpha</taxon>
        <taxon>Ephydroidea</taxon>
        <taxon>Drosophilidae</taxon>
        <taxon>Drosophila</taxon>
        <taxon>Sophophora</taxon>
    </lineage>
</organism>
<dbReference type="OMA" id="LQWNQWH"/>
<dbReference type="Proteomes" id="UP000008711">
    <property type="component" value="Unassembled WGS sequence"/>
</dbReference>
<dbReference type="HOGENOM" id="CLU_098410_0_0_1"/>
<reference evidence="2 3" key="1">
    <citation type="journal article" date="2007" name="Nature">
        <title>Evolution of genes and genomes on the Drosophila phylogeny.</title>
        <authorList>
            <consortium name="Drosophila 12 Genomes Consortium"/>
            <person name="Clark A.G."/>
            <person name="Eisen M.B."/>
            <person name="Smith D.R."/>
            <person name="Bergman C.M."/>
            <person name="Oliver B."/>
            <person name="Markow T.A."/>
            <person name="Kaufman T.C."/>
            <person name="Kellis M."/>
            <person name="Gelbart W."/>
            <person name="Iyer V.N."/>
            <person name="Pollard D.A."/>
            <person name="Sackton T.B."/>
            <person name="Larracuente A.M."/>
            <person name="Singh N.D."/>
            <person name="Abad J.P."/>
            <person name="Abt D.N."/>
            <person name="Adryan B."/>
            <person name="Aguade M."/>
            <person name="Akashi H."/>
            <person name="Anderson W.W."/>
            <person name="Aquadro C.F."/>
            <person name="Ardell D.H."/>
            <person name="Arguello R."/>
            <person name="Artieri C.G."/>
            <person name="Barbash D.A."/>
            <person name="Barker D."/>
            <person name="Barsanti P."/>
            <person name="Batterham P."/>
            <person name="Batzoglou S."/>
            <person name="Begun D."/>
            <person name="Bhutkar A."/>
            <person name="Blanco E."/>
            <person name="Bosak S.A."/>
            <person name="Bradley R.K."/>
            <person name="Brand A.D."/>
            <person name="Brent M.R."/>
            <person name="Brooks A.N."/>
            <person name="Brown R.H."/>
            <person name="Butlin R.K."/>
            <person name="Caggese C."/>
            <person name="Calvi B.R."/>
            <person name="Bernardo de Carvalho A."/>
            <person name="Caspi A."/>
            <person name="Castrezana S."/>
            <person name="Celniker S.E."/>
            <person name="Chang J.L."/>
            <person name="Chapple C."/>
            <person name="Chatterji S."/>
            <person name="Chinwalla A."/>
            <person name="Civetta A."/>
            <person name="Clifton S.W."/>
            <person name="Comeron J.M."/>
            <person name="Costello J.C."/>
            <person name="Coyne J.A."/>
            <person name="Daub J."/>
            <person name="David R.G."/>
            <person name="Delcher A.L."/>
            <person name="Delehaunty K."/>
            <person name="Do C.B."/>
            <person name="Ebling H."/>
            <person name="Edwards K."/>
            <person name="Eickbush T."/>
            <person name="Evans J.D."/>
            <person name="Filipski A."/>
            <person name="Findeiss S."/>
            <person name="Freyhult E."/>
            <person name="Fulton L."/>
            <person name="Fulton R."/>
            <person name="Garcia A.C."/>
            <person name="Gardiner A."/>
            <person name="Garfield D.A."/>
            <person name="Garvin B.E."/>
            <person name="Gibson G."/>
            <person name="Gilbert D."/>
            <person name="Gnerre S."/>
            <person name="Godfrey J."/>
            <person name="Good R."/>
            <person name="Gotea V."/>
            <person name="Gravely B."/>
            <person name="Greenberg A.J."/>
            <person name="Griffiths-Jones S."/>
            <person name="Gross S."/>
            <person name="Guigo R."/>
            <person name="Gustafson E.A."/>
            <person name="Haerty W."/>
            <person name="Hahn M.W."/>
            <person name="Halligan D.L."/>
            <person name="Halpern A.L."/>
            <person name="Halter G.M."/>
            <person name="Han M.V."/>
            <person name="Heger A."/>
            <person name="Hillier L."/>
            <person name="Hinrichs A.S."/>
            <person name="Holmes I."/>
            <person name="Hoskins R.A."/>
            <person name="Hubisz M.J."/>
            <person name="Hultmark D."/>
            <person name="Huntley M.A."/>
            <person name="Jaffe D.B."/>
            <person name="Jagadeeshan S."/>
            <person name="Jeck W.R."/>
            <person name="Johnson J."/>
            <person name="Jones C.D."/>
            <person name="Jordan W.C."/>
            <person name="Karpen G.H."/>
            <person name="Kataoka E."/>
            <person name="Keightley P.D."/>
            <person name="Kheradpour P."/>
            <person name="Kirkness E.F."/>
            <person name="Koerich L.B."/>
            <person name="Kristiansen K."/>
            <person name="Kudrna D."/>
            <person name="Kulathinal R.J."/>
            <person name="Kumar S."/>
            <person name="Kwok R."/>
            <person name="Lander E."/>
            <person name="Langley C.H."/>
            <person name="Lapoint R."/>
            <person name="Lazzaro B.P."/>
            <person name="Lee S.J."/>
            <person name="Levesque L."/>
            <person name="Li R."/>
            <person name="Lin C.F."/>
            <person name="Lin M.F."/>
            <person name="Lindblad-Toh K."/>
            <person name="Llopart A."/>
            <person name="Long M."/>
            <person name="Low L."/>
            <person name="Lozovsky E."/>
            <person name="Lu J."/>
            <person name="Luo M."/>
            <person name="Machado C.A."/>
            <person name="Makalowski W."/>
            <person name="Marzo M."/>
            <person name="Matsuda M."/>
            <person name="Matzkin L."/>
            <person name="McAllister B."/>
            <person name="McBride C.S."/>
            <person name="McKernan B."/>
            <person name="McKernan K."/>
            <person name="Mendez-Lago M."/>
            <person name="Minx P."/>
            <person name="Mollenhauer M.U."/>
            <person name="Montooth K."/>
            <person name="Mount S.M."/>
            <person name="Mu X."/>
            <person name="Myers E."/>
            <person name="Negre B."/>
            <person name="Newfeld S."/>
            <person name="Nielsen R."/>
            <person name="Noor M.A."/>
            <person name="O'Grady P."/>
            <person name="Pachter L."/>
            <person name="Papaceit M."/>
            <person name="Parisi M.J."/>
            <person name="Parisi M."/>
            <person name="Parts L."/>
            <person name="Pedersen J.S."/>
            <person name="Pesole G."/>
            <person name="Phillippy A.M."/>
            <person name="Ponting C.P."/>
            <person name="Pop M."/>
            <person name="Porcelli D."/>
            <person name="Powell J.R."/>
            <person name="Prohaska S."/>
            <person name="Pruitt K."/>
            <person name="Puig M."/>
            <person name="Quesneville H."/>
            <person name="Ram K.R."/>
            <person name="Rand D."/>
            <person name="Rasmussen M.D."/>
            <person name="Reed L.K."/>
            <person name="Reenan R."/>
            <person name="Reily A."/>
            <person name="Remington K.A."/>
            <person name="Rieger T.T."/>
            <person name="Ritchie M.G."/>
            <person name="Robin C."/>
            <person name="Rogers Y.H."/>
            <person name="Rohde C."/>
            <person name="Rozas J."/>
            <person name="Rubenfield M.J."/>
            <person name="Ruiz A."/>
            <person name="Russo S."/>
            <person name="Salzberg S.L."/>
            <person name="Sanchez-Gracia A."/>
            <person name="Saranga D.J."/>
            <person name="Sato H."/>
            <person name="Schaeffer S.W."/>
            <person name="Schatz M.C."/>
            <person name="Schlenke T."/>
            <person name="Schwartz R."/>
            <person name="Segarra C."/>
            <person name="Singh R.S."/>
            <person name="Sirot L."/>
            <person name="Sirota M."/>
            <person name="Sisneros N.B."/>
            <person name="Smith C.D."/>
            <person name="Smith T.F."/>
            <person name="Spieth J."/>
            <person name="Stage D.E."/>
            <person name="Stark A."/>
            <person name="Stephan W."/>
            <person name="Strausberg R.L."/>
            <person name="Strempel S."/>
            <person name="Sturgill D."/>
            <person name="Sutton G."/>
            <person name="Sutton G.G."/>
            <person name="Tao W."/>
            <person name="Teichmann S."/>
            <person name="Tobari Y.N."/>
            <person name="Tomimura Y."/>
            <person name="Tsolas J.M."/>
            <person name="Valente V.L."/>
            <person name="Venter E."/>
            <person name="Venter J.C."/>
            <person name="Vicario S."/>
            <person name="Vieira F.G."/>
            <person name="Vilella A.J."/>
            <person name="Villasante A."/>
            <person name="Walenz B."/>
            <person name="Wang J."/>
            <person name="Wasserman M."/>
            <person name="Watts T."/>
            <person name="Wilson D."/>
            <person name="Wilson R.K."/>
            <person name="Wing R.A."/>
            <person name="Wolfner M.F."/>
            <person name="Wong A."/>
            <person name="Wong G.K."/>
            <person name="Wu C.I."/>
            <person name="Wu G."/>
            <person name="Yamamoto D."/>
            <person name="Yang H.P."/>
            <person name="Yang S.P."/>
            <person name="Yorke J.A."/>
            <person name="Yoshida K."/>
            <person name="Zdobnov E."/>
            <person name="Zhang P."/>
            <person name="Zhang Y."/>
            <person name="Zimin A.V."/>
            <person name="Baldwin J."/>
            <person name="Abdouelleil A."/>
            <person name="Abdulkadir J."/>
            <person name="Abebe A."/>
            <person name="Abera B."/>
            <person name="Abreu J."/>
            <person name="Acer S.C."/>
            <person name="Aftuck L."/>
            <person name="Alexander A."/>
            <person name="An P."/>
            <person name="Anderson E."/>
            <person name="Anderson S."/>
            <person name="Arachi H."/>
            <person name="Azer M."/>
            <person name="Bachantsang P."/>
            <person name="Barry A."/>
            <person name="Bayul T."/>
            <person name="Berlin A."/>
            <person name="Bessette D."/>
            <person name="Bloom T."/>
            <person name="Blye J."/>
            <person name="Boguslavskiy L."/>
            <person name="Bonnet C."/>
            <person name="Boukhgalter B."/>
            <person name="Bourzgui I."/>
            <person name="Brown A."/>
            <person name="Cahill P."/>
            <person name="Channer S."/>
            <person name="Cheshatsang Y."/>
            <person name="Chuda L."/>
            <person name="Citroen M."/>
            <person name="Collymore A."/>
            <person name="Cooke P."/>
            <person name="Costello M."/>
            <person name="D'Aco K."/>
            <person name="Daza R."/>
            <person name="De Haan G."/>
            <person name="DeGray S."/>
            <person name="DeMaso C."/>
            <person name="Dhargay N."/>
            <person name="Dooley K."/>
            <person name="Dooley E."/>
            <person name="Doricent M."/>
            <person name="Dorje P."/>
            <person name="Dorjee K."/>
            <person name="Dupes A."/>
            <person name="Elong R."/>
            <person name="Falk J."/>
            <person name="Farina A."/>
            <person name="Faro S."/>
            <person name="Ferguson D."/>
            <person name="Fisher S."/>
            <person name="Foley C.D."/>
            <person name="Franke A."/>
            <person name="Friedrich D."/>
            <person name="Gadbois L."/>
            <person name="Gearin G."/>
            <person name="Gearin C.R."/>
            <person name="Giannoukos G."/>
            <person name="Goode T."/>
            <person name="Graham J."/>
            <person name="Grandbois E."/>
            <person name="Grewal S."/>
            <person name="Gyaltsen K."/>
            <person name="Hafez N."/>
            <person name="Hagos B."/>
            <person name="Hall J."/>
            <person name="Henson C."/>
            <person name="Hollinger A."/>
            <person name="Honan T."/>
            <person name="Huard M.D."/>
            <person name="Hughes L."/>
            <person name="Hurhula B."/>
            <person name="Husby M.E."/>
            <person name="Kamat A."/>
            <person name="Kanga B."/>
            <person name="Kashin S."/>
            <person name="Khazanovich D."/>
            <person name="Kisner P."/>
            <person name="Lance K."/>
            <person name="Lara M."/>
            <person name="Lee W."/>
            <person name="Lennon N."/>
            <person name="Letendre F."/>
            <person name="LeVine R."/>
            <person name="Lipovsky A."/>
            <person name="Liu X."/>
            <person name="Liu J."/>
            <person name="Liu S."/>
            <person name="Lokyitsang T."/>
            <person name="Lokyitsang Y."/>
            <person name="Lubonja R."/>
            <person name="Lui A."/>
            <person name="MacDonald P."/>
            <person name="Magnisalis V."/>
            <person name="Maru K."/>
            <person name="Matthews C."/>
            <person name="McCusker W."/>
            <person name="McDonough S."/>
            <person name="Mehta T."/>
            <person name="Meldrim J."/>
            <person name="Meneus L."/>
            <person name="Mihai O."/>
            <person name="Mihalev A."/>
            <person name="Mihova T."/>
            <person name="Mittelman R."/>
            <person name="Mlenga V."/>
            <person name="Montmayeur A."/>
            <person name="Mulrain L."/>
            <person name="Navidi A."/>
            <person name="Naylor J."/>
            <person name="Negash T."/>
            <person name="Nguyen T."/>
            <person name="Nguyen N."/>
            <person name="Nicol R."/>
            <person name="Norbu C."/>
            <person name="Norbu N."/>
            <person name="Novod N."/>
            <person name="O'Neill B."/>
            <person name="Osman S."/>
            <person name="Markiewicz E."/>
            <person name="Oyono O.L."/>
            <person name="Patti C."/>
            <person name="Phunkhang P."/>
            <person name="Pierre F."/>
            <person name="Priest M."/>
            <person name="Raghuraman S."/>
            <person name="Rege F."/>
            <person name="Reyes R."/>
            <person name="Rise C."/>
            <person name="Rogov P."/>
            <person name="Ross K."/>
            <person name="Ryan E."/>
            <person name="Settipalli S."/>
            <person name="Shea T."/>
            <person name="Sherpa N."/>
            <person name="Shi L."/>
            <person name="Shih D."/>
            <person name="Sparrow T."/>
            <person name="Spaulding J."/>
            <person name="Stalker J."/>
            <person name="Stange-Thomann N."/>
            <person name="Stavropoulos S."/>
            <person name="Stone C."/>
            <person name="Strader C."/>
            <person name="Tesfaye S."/>
            <person name="Thomson T."/>
            <person name="Thoulutsang Y."/>
            <person name="Thoulutsang D."/>
            <person name="Topham K."/>
            <person name="Topping I."/>
            <person name="Tsamla T."/>
            <person name="Vassiliev H."/>
            <person name="Vo A."/>
            <person name="Wangchuk T."/>
            <person name="Wangdi T."/>
            <person name="Weiand M."/>
            <person name="Wilkinson J."/>
            <person name="Wilson A."/>
            <person name="Yadav S."/>
            <person name="Young G."/>
            <person name="Yu Q."/>
            <person name="Zembek L."/>
            <person name="Zhong D."/>
            <person name="Zimmer A."/>
            <person name="Zwirko Z."/>
            <person name="Jaffe D.B."/>
            <person name="Alvarez P."/>
            <person name="Brockman W."/>
            <person name="Butler J."/>
            <person name="Chin C."/>
            <person name="Gnerre S."/>
            <person name="Grabherr M."/>
            <person name="Kleber M."/>
            <person name="Mauceli E."/>
            <person name="MacCallum I."/>
        </authorList>
    </citation>
    <scope>NUCLEOTIDE SEQUENCE [LARGE SCALE GENOMIC DNA]</scope>
    <source>
        <strain evidence="2 3">TSC#14021-0224.01</strain>
    </source>
</reference>